<sequence>MEFKKKGVDSPYVVKGFNKVNIYVCMLQVATIPRKPVYPVS</sequence>
<accession>A0A822Z5D8</accession>
<reference evidence="1 2" key="1">
    <citation type="journal article" date="2020" name="Mol. Biol. Evol.">
        <title>Distinct Expression and Methylation Patterns for Genes with Different Fates following a Single Whole-Genome Duplication in Flowering Plants.</title>
        <authorList>
            <person name="Shi T."/>
            <person name="Rahmani R.S."/>
            <person name="Gugger P.F."/>
            <person name="Wang M."/>
            <person name="Li H."/>
            <person name="Zhang Y."/>
            <person name="Li Z."/>
            <person name="Wang Q."/>
            <person name="Van de Peer Y."/>
            <person name="Marchal K."/>
            <person name="Chen J."/>
        </authorList>
    </citation>
    <scope>NUCLEOTIDE SEQUENCE [LARGE SCALE GENOMIC DNA]</scope>
    <source>
        <tissue evidence="1">Leaf</tissue>
    </source>
</reference>
<proteinExistence type="predicted"/>
<dbReference type="Proteomes" id="UP000607653">
    <property type="component" value="Unassembled WGS sequence"/>
</dbReference>
<name>A0A822Z5D8_NELNU</name>
<dbReference type="EMBL" id="DUZY01000005">
    <property type="protein sequence ID" value="DAD39783.1"/>
    <property type="molecule type" value="Genomic_DNA"/>
</dbReference>
<gene>
    <name evidence="1" type="ORF">HUJ06_014106</name>
</gene>
<protein>
    <submittedName>
        <fullName evidence="1">Uncharacterized protein</fullName>
    </submittedName>
</protein>
<evidence type="ECO:0000313" key="1">
    <source>
        <dbReference type="EMBL" id="DAD39783.1"/>
    </source>
</evidence>
<evidence type="ECO:0000313" key="2">
    <source>
        <dbReference type="Proteomes" id="UP000607653"/>
    </source>
</evidence>
<organism evidence="1 2">
    <name type="scientific">Nelumbo nucifera</name>
    <name type="common">Sacred lotus</name>
    <dbReference type="NCBI Taxonomy" id="4432"/>
    <lineage>
        <taxon>Eukaryota</taxon>
        <taxon>Viridiplantae</taxon>
        <taxon>Streptophyta</taxon>
        <taxon>Embryophyta</taxon>
        <taxon>Tracheophyta</taxon>
        <taxon>Spermatophyta</taxon>
        <taxon>Magnoliopsida</taxon>
        <taxon>Proteales</taxon>
        <taxon>Nelumbonaceae</taxon>
        <taxon>Nelumbo</taxon>
    </lineage>
</organism>
<comment type="caution">
    <text evidence="1">The sequence shown here is derived from an EMBL/GenBank/DDBJ whole genome shotgun (WGS) entry which is preliminary data.</text>
</comment>
<keyword evidence="2" id="KW-1185">Reference proteome</keyword>
<dbReference type="AlphaFoldDB" id="A0A822Z5D8"/>